<dbReference type="EMBL" id="QLUW01000001">
    <property type="protein sequence ID" value="RAP78315.1"/>
    <property type="molecule type" value="Genomic_DNA"/>
</dbReference>
<comment type="caution">
    <text evidence="1">The sequence shown here is derived from an EMBL/GenBank/DDBJ whole genome shotgun (WGS) entry which is preliminary data.</text>
</comment>
<dbReference type="Pfam" id="PF14169">
    <property type="entry name" value="YdjO"/>
    <property type="match status" value="1"/>
</dbReference>
<dbReference type="Proteomes" id="UP000249260">
    <property type="component" value="Unassembled WGS sequence"/>
</dbReference>
<protein>
    <recommendedName>
        <fullName evidence="3">Cold-shock protein</fullName>
    </recommendedName>
</protein>
<proteinExistence type="predicted"/>
<gene>
    <name evidence="1" type="ORF">DL346_07765</name>
</gene>
<accession>A0A328UBN8</accession>
<dbReference type="OrthoDB" id="1955171at2"/>
<name>A0A328UBN8_9BACL</name>
<dbReference type="InterPro" id="IPR025916">
    <property type="entry name" value="YdjO"/>
</dbReference>
<reference evidence="1 2" key="1">
    <citation type="submission" date="2018-06" db="EMBL/GenBank/DDBJ databases">
        <title>Paenibacillus montanisoli sp. nov., isolated from mountain area soil.</title>
        <authorList>
            <person name="Wu M."/>
        </authorList>
    </citation>
    <scope>NUCLEOTIDE SEQUENCE [LARGE SCALE GENOMIC DNA]</scope>
    <source>
        <strain evidence="1 2">RA17</strain>
    </source>
</reference>
<keyword evidence="2" id="KW-1185">Reference proteome</keyword>
<evidence type="ECO:0000313" key="1">
    <source>
        <dbReference type="EMBL" id="RAP78315.1"/>
    </source>
</evidence>
<organism evidence="1 2">
    <name type="scientific">Paenibacillus montanisoli</name>
    <dbReference type="NCBI Taxonomy" id="2081970"/>
    <lineage>
        <taxon>Bacteria</taxon>
        <taxon>Bacillati</taxon>
        <taxon>Bacillota</taxon>
        <taxon>Bacilli</taxon>
        <taxon>Bacillales</taxon>
        <taxon>Paenibacillaceae</taxon>
        <taxon>Paenibacillus</taxon>
    </lineage>
</organism>
<evidence type="ECO:0000313" key="2">
    <source>
        <dbReference type="Proteomes" id="UP000249260"/>
    </source>
</evidence>
<evidence type="ECO:0008006" key="3">
    <source>
        <dbReference type="Google" id="ProtNLM"/>
    </source>
</evidence>
<dbReference type="AlphaFoldDB" id="A0A328UBN8"/>
<sequence length="75" mass="8748">MFSVSTEVEKPKLIPTKIWKCKNADCKAWVREEFAEAEQTCPICKGPMHRSMRHLPAVQNKIKSQPRKKKGEFDF</sequence>
<dbReference type="RefSeq" id="WP_112881438.1">
    <property type="nucleotide sequence ID" value="NZ_QLUW01000001.1"/>
</dbReference>